<keyword evidence="1" id="KW-0812">Transmembrane</keyword>
<evidence type="ECO:0000313" key="3">
    <source>
        <dbReference type="Proteomes" id="UP000233654"/>
    </source>
</evidence>
<dbReference type="Proteomes" id="UP000233654">
    <property type="component" value="Unassembled WGS sequence"/>
</dbReference>
<dbReference type="EMBL" id="PHEX01000050">
    <property type="protein sequence ID" value="PKQ27833.1"/>
    <property type="molecule type" value="Genomic_DNA"/>
</dbReference>
<name>A0A2N3G547_9ACTN</name>
<dbReference type="AlphaFoldDB" id="A0A2N3G547"/>
<organism evidence="2 3">
    <name type="scientific">Candidatus Anoxymicrobium japonicum</name>
    <dbReference type="NCBI Taxonomy" id="2013648"/>
    <lineage>
        <taxon>Bacteria</taxon>
        <taxon>Bacillati</taxon>
        <taxon>Actinomycetota</taxon>
        <taxon>Candidatus Geothermincolia</taxon>
        <taxon>Candidatus Geothermincolales</taxon>
        <taxon>Candidatus Anoxymicrobiaceae</taxon>
        <taxon>Candidatus Anoxymicrobium</taxon>
    </lineage>
</organism>
<feature type="transmembrane region" description="Helical" evidence="1">
    <location>
        <begin position="132"/>
        <end position="153"/>
    </location>
</feature>
<gene>
    <name evidence="2" type="ORF">CVT63_05895</name>
</gene>
<protein>
    <submittedName>
        <fullName evidence="2">Uncharacterized protein</fullName>
    </submittedName>
</protein>
<reference evidence="2 3" key="1">
    <citation type="journal article" date="2017" name="ISME J.">
        <title>Potential for microbial H2 and metal transformations associated with novel bacteria and archaea in deep terrestrial subsurface sediments.</title>
        <authorList>
            <person name="Hernsdorf A.W."/>
            <person name="Amano Y."/>
            <person name="Miyakawa K."/>
            <person name="Ise K."/>
            <person name="Suzuki Y."/>
            <person name="Anantharaman K."/>
            <person name="Probst A."/>
            <person name="Burstein D."/>
            <person name="Thomas B.C."/>
            <person name="Banfield J.F."/>
        </authorList>
    </citation>
    <scope>NUCLEOTIDE SEQUENCE [LARGE SCALE GENOMIC DNA]</scope>
    <source>
        <strain evidence="2">HGW-Actinobacteria-3</strain>
    </source>
</reference>
<keyword evidence="1" id="KW-1133">Transmembrane helix</keyword>
<evidence type="ECO:0000313" key="2">
    <source>
        <dbReference type="EMBL" id="PKQ27833.1"/>
    </source>
</evidence>
<proteinExistence type="predicted"/>
<comment type="caution">
    <text evidence="2">The sequence shown here is derived from an EMBL/GenBank/DDBJ whole genome shotgun (WGS) entry which is preliminary data.</text>
</comment>
<evidence type="ECO:0000256" key="1">
    <source>
        <dbReference type="SAM" id="Phobius"/>
    </source>
</evidence>
<feature type="transmembrane region" description="Helical" evidence="1">
    <location>
        <begin position="25"/>
        <end position="43"/>
    </location>
</feature>
<keyword evidence="1" id="KW-0472">Membrane</keyword>
<accession>A0A2N3G547</accession>
<sequence length="158" mass="17927">MNNNNQVGWDVAIRLEENRVHIAEWITGLSAVVIAVASSLLLQRIGDIKNGEVQVLVFVFFLLGLLFAAVSLGLGIWYYVRYMEALYLNPCYLKREKSQGNPLKKKYKDWSTEKMTEKHKSLNGFLPRLLNGQLTCFSIGISFVFIAIGLFAFQAFCL</sequence>
<feature type="transmembrane region" description="Helical" evidence="1">
    <location>
        <begin position="55"/>
        <end position="80"/>
    </location>
</feature>